<keyword evidence="2" id="KW-1185">Reference proteome</keyword>
<dbReference type="EMBL" id="JASCZI010120895">
    <property type="protein sequence ID" value="MED6157142.1"/>
    <property type="molecule type" value="Genomic_DNA"/>
</dbReference>
<dbReference type="Proteomes" id="UP001341840">
    <property type="component" value="Unassembled WGS sequence"/>
</dbReference>
<comment type="caution">
    <text evidence="1">The sequence shown here is derived from an EMBL/GenBank/DDBJ whole genome shotgun (WGS) entry which is preliminary data.</text>
</comment>
<evidence type="ECO:0008006" key="3">
    <source>
        <dbReference type="Google" id="ProtNLM"/>
    </source>
</evidence>
<organism evidence="1 2">
    <name type="scientific">Stylosanthes scabra</name>
    <dbReference type="NCBI Taxonomy" id="79078"/>
    <lineage>
        <taxon>Eukaryota</taxon>
        <taxon>Viridiplantae</taxon>
        <taxon>Streptophyta</taxon>
        <taxon>Embryophyta</taxon>
        <taxon>Tracheophyta</taxon>
        <taxon>Spermatophyta</taxon>
        <taxon>Magnoliopsida</taxon>
        <taxon>eudicotyledons</taxon>
        <taxon>Gunneridae</taxon>
        <taxon>Pentapetalae</taxon>
        <taxon>rosids</taxon>
        <taxon>fabids</taxon>
        <taxon>Fabales</taxon>
        <taxon>Fabaceae</taxon>
        <taxon>Papilionoideae</taxon>
        <taxon>50 kb inversion clade</taxon>
        <taxon>dalbergioids sensu lato</taxon>
        <taxon>Dalbergieae</taxon>
        <taxon>Pterocarpus clade</taxon>
        <taxon>Stylosanthes</taxon>
    </lineage>
</organism>
<proteinExistence type="predicted"/>
<accession>A0ABU6U7M3</accession>
<protein>
    <recommendedName>
        <fullName evidence="3">Transmembrane protein</fullName>
    </recommendedName>
</protein>
<sequence>MFKMLVEQWDKGNNKSNRAKVDTYQVMNQRPWRWWMVVVWDMGVGAAWVRLYDAAEFVMIAINWGCGFVLRFVCLRNAECRPFVGFGESYGSEIGYRCCCGSSYILQALSMMPWYKAYFGGSAW</sequence>
<reference evidence="1 2" key="1">
    <citation type="journal article" date="2023" name="Plants (Basel)">
        <title>Bridging the Gap: Combining Genomics and Transcriptomics Approaches to Understand Stylosanthes scabra, an Orphan Legume from the Brazilian Caatinga.</title>
        <authorList>
            <person name="Ferreira-Neto J.R.C."/>
            <person name="da Silva M.D."/>
            <person name="Binneck E."/>
            <person name="de Melo N.F."/>
            <person name="da Silva R.H."/>
            <person name="de Melo A.L.T.M."/>
            <person name="Pandolfi V."/>
            <person name="Bustamante F.O."/>
            <person name="Brasileiro-Vidal A.C."/>
            <person name="Benko-Iseppon A.M."/>
        </authorList>
    </citation>
    <scope>NUCLEOTIDE SEQUENCE [LARGE SCALE GENOMIC DNA]</scope>
    <source>
        <tissue evidence="1">Leaves</tissue>
    </source>
</reference>
<evidence type="ECO:0000313" key="1">
    <source>
        <dbReference type="EMBL" id="MED6157142.1"/>
    </source>
</evidence>
<name>A0ABU6U7M3_9FABA</name>
<evidence type="ECO:0000313" key="2">
    <source>
        <dbReference type="Proteomes" id="UP001341840"/>
    </source>
</evidence>
<gene>
    <name evidence="1" type="ORF">PIB30_020643</name>
</gene>